<reference evidence="1 2" key="1">
    <citation type="submission" date="2023-10" db="EMBL/GenBank/DDBJ databases">
        <title>Complete Genome Sequence of Limnobacter thiooxidans CS-K2T, Isolated from freshwater lake sediments in Bavaria, Germany.</title>
        <authorList>
            <person name="Naruki M."/>
            <person name="Watanabe A."/>
            <person name="Warashina T."/>
            <person name="Morita T."/>
            <person name="Arakawa K."/>
        </authorList>
    </citation>
    <scope>NUCLEOTIDE SEQUENCE [LARGE SCALE GENOMIC DNA]</scope>
    <source>
        <strain evidence="1 2">CS-K2</strain>
    </source>
</reference>
<sequence>MNTCTAPPIAANWYLLESCCVDGLGLGQLWQSGSSPVLFKAQIVLNNYESNCLRDWLSQRWKARSLERTTIALQHDQRLMLNLPLEAASIQKAVEQFRIWLSSTLKEREQALQAR</sequence>
<name>A0AA86J1N9_9BURK</name>
<keyword evidence="2" id="KW-1185">Reference proteome</keyword>
<accession>A0AA86J1N9</accession>
<dbReference type="AlphaFoldDB" id="A0AA86J1N9"/>
<evidence type="ECO:0000313" key="1">
    <source>
        <dbReference type="EMBL" id="BET25921.1"/>
    </source>
</evidence>
<dbReference type="KEGG" id="lto:RGQ30_14220"/>
<dbReference type="RefSeq" id="WP_130556568.1">
    <property type="nucleotide sequence ID" value="NZ_AP028947.1"/>
</dbReference>
<dbReference type="EMBL" id="AP028947">
    <property type="protein sequence ID" value="BET25921.1"/>
    <property type="molecule type" value="Genomic_DNA"/>
</dbReference>
<protein>
    <submittedName>
        <fullName evidence="1">Uncharacterized protein</fullName>
    </submittedName>
</protein>
<evidence type="ECO:0000313" key="2">
    <source>
        <dbReference type="Proteomes" id="UP001329151"/>
    </source>
</evidence>
<organism evidence="1 2">
    <name type="scientific">Limnobacter thiooxidans</name>
    <dbReference type="NCBI Taxonomy" id="131080"/>
    <lineage>
        <taxon>Bacteria</taxon>
        <taxon>Pseudomonadati</taxon>
        <taxon>Pseudomonadota</taxon>
        <taxon>Betaproteobacteria</taxon>
        <taxon>Burkholderiales</taxon>
        <taxon>Burkholderiaceae</taxon>
        <taxon>Limnobacter</taxon>
    </lineage>
</organism>
<gene>
    <name evidence="1" type="ORF">RGQ30_14220</name>
</gene>
<proteinExistence type="predicted"/>
<dbReference type="Proteomes" id="UP001329151">
    <property type="component" value="Chromosome"/>
</dbReference>